<gene>
    <name evidence="2" type="ORF">BAL341_512</name>
</gene>
<dbReference type="EMBL" id="CAAJGR010000052">
    <property type="protein sequence ID" value="VHO01955.1"/>
    <property type="molecule type" value="Genomic_DNA"/>
</dbReference>
<feature type="transmembrane region" description="Helical" evidence="1">
    <location>
        <begin position="20"/>
        <end position="44"/>
    </location>
</feature>
<name>A0A486XIH3_9GAMM</name>
<reference evidence="2" key="1">
    <citation type="submission" date="2019-04" db="EMBL/GenBank/DDBJ databases">
        <authorList>
            <person name="Brambilla D."/>
        </authorList>
    </citation>
    <scope>NUCLEOTIDE SEQUENCE</scope>
    <source>
        <strain evidence="2">BAL1</strain>
    </source>
</reference>
<protein>
    <submittedName>
        <fullName evidence="2">Uncharacterized protein</fullName>
    </submittedName>
</protein>
<keyword evidence="1" id="KW-1133">Transmembrane helix</keyword>
<evidence type="ECO:0000313" key="2">
    <source>
        <dbReference type="EMBL" id="VHO01955.1"/>
    </source>
</evidence>
<proteinExistence type="predicted"/>
<keyword evidence="1" id="KW-0812">Transmembrane</keyword>
<organism evidence="2">
    <name type="scientific">Rheinheimera sp. BAL341</name>
    <dbReference type="NCBI Taxonomy" id="1708203"/>
    <lineage>
        <taxon>Bacteria</taxon>
        <taxon>Pseudomonadati</taxon>
        <taxon>Pseudomonadota</taxon>
        <taxon>Gammaproteobacteria</taxon>
        <taxon>Chromatiales</taxon>
        <taxon>Chromatiaceae</taxon>
        <taxon>Rheinheimera</taxon>
    </lineage>
</organism>
<evidence type="ECO:0000256" key="1">
    <source>
        <dbReference type="SAM" id="Phobius"/>
    </source>
</evidence>
<accession>A0A486XIH3</accession>
<dbReference type="AlphaFoldDB" id="A0A486XIH3"/>
<sequence>MAAKPRKGNKQANPALMRAIYWAIIVGIVAVVVIVTLESIVGIVNETP</sequence>
<keyword evidence="1" id="KW-0472">Membrane</keyword>